<dbReference type="RefSeq" id="WP_371150730.1">
    <property type="nucleotide sequence ID" value="NZ_JBFSOO010000008.1"/>
</dbReference>
<dbReference type="Proteomes" id="UP001568358">
    <property type="component" value="Unassembled WGS sequence"/>
</dbReference>
<reference evidence="1 2" key="1">
    <citation type="submission" date="2024-07" db="EMBL/GenBank/DDBJ databases">
        <title>Active virus-host system and metabolic interactions in a Lokiarchaeon culture.</title>
        <authorList>
            <person name="Ponce Toledo R.I."/>
            <person name="Rodrigues Oliveira T."/>
            <person name="Schleper C."/>
        </authorList>
    </citation>
    <scope>NUCLEOTIDE SEQUENCE [LARGE SCALE GENOMIC DNA]</scope>
    <source>
        <strain evidence="1 2">B35</strain>
    </source>
</reference>
<protein>
    <submittedName>
        <fullName evidence="1">Phage tail assembly protein</fullName>
    </submittedName>
</protein>
<dbReference type="InterPro" id="IPR019289">
    <property type="entry name" value="Phage_tail_E/E"/>
</dbReference>
<evidence type="ECO:0000313" key="2">
    <source>
        <dbReference type="Proteomes" id="UP001568358"/>
    </source>
</evidence>
<dbReference type="Pfam" id="PF10109">
    <property type="entry name" value="Phage_TAC_7"/>
    <property type="match status" value="1"/>
</dbReference>
<keyword evidence="2" id="KW-1185">Reference proteome</keyword>
<name>A0ABV4JXF7_9BACT</name>
<dbReference type="EMBL" id="JBFSOO010000008">
    <property type="protein sequence ID" value="MEZ6854188.1"/>
    <property type="molecule type" value="Genomic_DNA"/>
</dbReference>
<sequence length="81" mass="9227">MPTTTTITLDSSVVYNGETYTKLTMREPLVRDQRAVSKLADDSEIEIRMFSMLCDVSDAVLDVLTLKDFLKLQKAYQDFLS</sequence>
<accession>A0ABV4JXF7</accession>
<comment type="caution">
    <text evidence="1">The sequence shown here is derived from an EMBL/GenBank/DDBJ whole genome shotgun (WGS) entry which is preliminary data.</text>
</comment>
<evidence type="ECO:0000313" key="1">
    <source>
        <dbReference type="EMBL" id="MEZ6854188.1"/>
    </source>
</evidence>
<gene>
    <name evidence="1" type="ORF">AB2Z07_11725</name>
</gene>
<organism evidence="1 2">
    <name type="scientific">Halodesulfovibrio aestuarii</name>
    <dbReference type="NCBI Taxonomy" id="126333"/>
    <lineage>
        <taxon>Bacteria</taxon>
        <taxon>Pseudomonadati</taxon>
        <taxon>Thermodesulfobacteriota</taxon>
        <taxon>Desulfovibrionia</taxon>
        <taxon>Desulfovibrionales</taxon>
        <taxon>Desulfovibrionaceae</taxon>
        <taxon>Halodesulfovibrio</taxon>
    </lineage>
</organism>
<proteinExistence type="predicted"/>